<evidence type="ECO:0000313" key="3">
    <source>
        <dbReference type="Proteomes" id="UP000823399"/>
    </source>
</evidence>
<comment type="caution">
    <text evidence="2">The sequence shown here is derived from an EMBL/GenBank/DDBJ whole genome shotgun (WGS) entry which is preliminary data.</text>
</comment>
<dbReference type="RefSeq" id="XP_041295145.1">
    <property type="nucleotide sequence ID" value="XM_041441217.1"/>
</dbReference>
<feature type="region of interest" description="Disordered" evidence="1">
    <location>
        <begin position="95"/>
        <end position="119"/>
    </location>
</feature>
<dbReference type="GeneID" id="64703476"/>
<dbReference type="OrthoDB" id="2688314at2759"/>
<feature type="compositionally biased region" description="Polar residues" evidence="1">
    <location>
        <begin position="106"/>
        <end position="119"/>
    </location>
</feature>
<proteinExistence type="predicted"/>
<name>A0A9P7FAL1_9AGAM</name>
<organism evidence="2 3">
    <name type="scientific">Suillus discolor</name>
    <dbReference type="NCBI Taxonomy" id="1912936"/>
    <lineage>
        <taxon>Eukaryota</taxon>
        <taxon>Fungi</taxon>
        <taxon>Dikarya</taxon>
        <taxon>Basidiomycota</taxon>
        <taxon>Agaricomycotina</taxon>
        <taxon>Agaricomycetes</taxon>
        <taxon>Agaricomycetidae</taxon>
        <taxon>Boletales</taxon>
        <taxon>Suillineae</taxon>
        <taxon>Suillaceae</taxon>
        <taxon>Suillus</taxon>
    </lineage>
</organism>
<evidence type="ECO:0000256" key="1">
    <source>
        <dbReference type="SAM" id="MobiDB-lite"/>
    </source>
</evidence>
<dbReference type="AlphaFoldDB" id="A0A9P7FAL1"/>
<sequence length="119" mass="12861">MECPAIVVSLHHPKTRPGNANKHPRNIVWEANRVQHQSKEEVAAEKAQKQAEKDAHAVVINESHMTIAAAEDAMAIQQKIATNGLPKLIRPCIIPSKKSAPPAVHASQSTTAPQDNQTG</sequence>
<keyword evidence="3" id="KW-1185">Reference proteome</keyword>
<protein>
    <submittedName>
        <fullName evidence="2">Uncharacterized protein</fullName>
    </submittedName>
</protein>
<evidence type="ECO:0000313" key="2">
    <source>
        <dbReference type="EMBL" id="KAG2112214.1"/>
    </source>
</evidence>
<reference evidence="2" key="1">
    <citation type="journal article" date="2020" name="New Phytol.">
        <title>Comparative genomics reveals dynamic genome evolution in host specialist ectomycorrhizal fungi.</title>
        <authorList>
            <person name="Lofgren L.A."/>
            <person name="Nguyen N.H."/>
            <person name="Vilgalys R."/>
            <person name="Ruytinx J."/>
            <person name="Liao H.L."/>
            <person name="Branco S."/>
            <person name="Kuo A."/>
            <person name="LaButti K."/>
            <person name="Lipzen A."/>
            <person name="Andreopoulos W."/>
            <person name="Pangilinan J."/>
            <person name="Riley R."/>
            <person name="Hundley H."/>
            <person name="Na H."/>
            <person name="Barry K."/>
            <person name="Grigoriev I.V."/>
            <person name="Stajich J.E."/>
            <person name="Kennedy P.G."/>
        </authorList>
    </citation>
    <scope>NUCLEOTIDE SEQUENCE</scope>
    <source>
        <strain evidence="2">FC423</strain>
    </source>
</reference>
<gene>
    <name evidence="2" type="ORF">F5147DRAFT_771278</name>
</gene>
<accession>A0A9P7FAL1</accession>
<dbReference type="Proteomes" id="UP000823399">
    <property type="component" value="Unassembled WGS sequence"/>
</dbReference>
<dbReference type="EMBL" id="JABBWM010000015">
    <property type="protein sequence ID" value="KAG2112214.1"/>
    <property type="molecule type" value="Genomic_DNA"/>
</dbReference>